<proteinExistence type="predicted"/>
<evidence type="ECO:0000313" key="3">
    <source>
        <dbReference type="Proteomes" id="UP001179952"/>
    </source>
</evidence>
<protein>
    <submittedName>
        <fullName evidence="2">Uncharacterized protein</fullName>
    </submittedName>
</protein>
<accession>A0AAV9BVW9</accession>
<reference evidence="2" key="2">
    <citation type="submission" date="2023-06" db="EMBL/GenBank/DDBJ databases">
        <authorList>
            <person name="Ma L."/>
            <person name="Liu K.-W."/>
            <person name="Li Z."/>
            <person name="Hsiao Y.-Y."/>
            <person name="Qi Y."/>
            <person name="Fu T."/>
            <person name="Tang G."/>
            <person name="Zhang D."/>
            <person name="Sun W.-H."/>
            <person name="Liu D.-K."/>
            <person name="Li Y."/>
            <person name="Chen G.-Z."/>
            <person name="Liu X.-D."/>
            <person name="Liao X.-Y."/>
            <person name="Jiang Y.-T."/>
            <person name="Yu X."/>
            <person name="Hao Y."/>
            <person name="Huang J."/>
            <person name="Zhao X.-W."/>
            <person name="Ke S."/>
            <person name="Chen Y.-Y."/>
            <person name="Wu W.-L."/>
            <person name="Hsu J.-L."/>
            <person name="Lin Y.-F."/>
            <person name="Huang M.-D."/>
            <person name="Li C.-Y."/>
            <person name="Huang L."/>
            <person name="Wang Z.-W."/>
            <person name="Zhao X."/>
            <person name="Zhong W.-Y."/>
            <person name="Peng D.-H."/>
            <person name="Ahmad S."/>
            <person name="Lan S."/>
            <person name="Zhang J.-S."/>
            <person name="Tsai W.-C."/>
            <person name="Van De Peer Y."/>
            <person name="Liu Z.-J."/>
        </authorList>
    </citation>
    <scope>NUCLEOTIDE SEQUENCE</scope>
    <source>
        <strain evidence="2">SCP</strain>
        <tissue evidence="2">Leaves</tissue>
    </source>
</reference>
<gene>
    <name evidence="2" type="ORF">QJS04_geneDACA021247</name>
</gene>
<evidence type="ECO:0000313" key="2">
    <source>
        <dbReference type="EMBL" id="KAK1280649.1"/>
    </source>
</evidence>
<feature type="region of interest" description="Disordered" evidence="1">
    <location>
        <begin position="54"/>
        <end position="91"/>
    </location>
</feature>
<name>A0AAV9BVW9_ACOGR</name>
<feature type="region of interest" description="Disordered" evidence="1">
    <location>
        <begin position="1"/>
        <end position="36"/>
    </location>
</feature>
<comment type="caution">
    <text evidence="2">The sequence shown here is derived from an EMBL/GenBank/DDBJ whole genome shotgun (WGS) entry which is preliminary data.</text>
</comment>
<dbReference type="Proteomes" id="UP001179952">
    <property type="component" value="Unassembled WGS sequence"/>
</dbReference>
<dbReference type="AlphaFoldDB" id="A0AAV9BVW9"/>
<keyword evidence="3" id="KW-1185">Reference proteome</keyword>
<evidence type="ECO:0000256" key="1">
    <source>
        <dbReference type="SAM" id="MobiDB-lite"/>
    </source>
</evidence>
<sequence length="126" mass="13808">MERNPPQVEPWRSRPESMSRTLGSRAAEGDGADDVDGDAFNVLRPDLEGTEALVADSGNGEHRVGEAGGSRGGTPHRRSPTDFGVVSIEDRRGGTSSRRIRRLGIVRDVTVDLSYTRGFVFRLREE</sequence>
<organism evidence="2 3">
    <name type="scientific">Acorus gramineus</name>
    <name type="common">Dwarf sweet flag</name>
    <dbReference type="NCBI Taxonomy" id="55184"/>
    <lineage>
        <taxon>Eukaryota</taxon>
        <taxon>Viridiplantae</taxon>
        <taxon>Streptophyta</taxon>
        <taxon>Embryophyta</taxon>
        <taxon>Tracheophyta</taxon>
        <taxon>Spermatophyta</taxon>
        <taxon>Magnoliopsida</taxon>
        <taxon>Liliopsida</taxon>
        <taxon>Acoraceae</taxon>
        <taxon>Acorus</taxon>
    </lineage>
</organism>
<dbReference type="EMBL" id="JAUJYN010000001">
    <property type="protein sequence ID" value="KAK1280649.1"/>
    <property type="molecule type" value="Genomic_DNA"/>
</dbReference>
<reference evidence="2" key="1">
    <citation type="journal article" date="2023" name="Nat. Commun.">
        <title>Diploid and tetraploid genomes of Acorus and the evolution of monocots.</title>
        <authorList>
            <person name="Ma L."/>
            <person name="Liu K.W."/>
            <person name="Li Z."/>
            <person name="Hsiao Y.Y."/>
            <person name="Qi Y."/>
            <person name="Fu T."/>
            <person name="Tang G.D."/>
            <person name="Zhang D."/>
            <person name="Sun W.H."/>
            <person name="Liu D.K."/>
            <person name="Li Y."/>
            <person name="Chen G.Z."/>
            <person name="Liu X.D."/>
            <person name="Liao X.Y."/>
            <person name="Jiang Y.T."/>
            <person name="Yu X."/>
            <person name="Hao Y."/>
            <person name="Huang J."/>
            <person name="Zhao X.W."/>
            <person name="Ke S."/>
            <person name="Chen Y.Y."/>
            <person name="Wu W.L."/>
            <person name="Hsu J.L."/>
            <person name="Lin Y.F."/>
            <person name="Huang M.D."/>
            <person name="Li C.Y."/>
            <person name="Huang L."/>
            <person name="Wang Z.W."/>
            <person name="Zhao X."/>
            <person name="Zhong W.Y."/>
            <person name="Peng D.H."/>
            <person name="Ahmad S."/>
            <person name="Lan S."/>
            <person name="Zhang J.S."/>
            <person name="Tsai W.C."/>
            <person name="Van de Peer Y."/>
            <person name="Liu Z.J."/>
        </authorList>
    </citation>
    <scope>NUCLEOTIDE SEQUENCE</scope>
    <source>
        <strain evidence="2">SCP</strain>
    </source>
</reference>